<dbReference type="PANTHER" id="PTHR36223">
    <property type="entry name" value="BETA-LACTAMASE-TYPE TRANSPEPTIDASE FOLD DOMAIN CONTAINING PROTEIN"/>
    <property type="match status" value="1"/>
</dbReference>
<protein>
    <recommendedName>
        <fullName evidence="1">DUF7918 domain-containing protein</fullName>
    </recommendedName>
</protein>
<dbReference type="AlphaFoldDB" id="A0A165A861"/>
<accession>A0A165A861</accession>
<evidence type="ECO:0000259" key="1">
    <source>
        <dbReference type="Pfam" id="PF25534"/>
    </source>
</evidence>
<reference evidence="2 3" key="1">
    <citation type="journal article" date="2016" name="Mol. Biol. Evol.">
        <title>Comparative Genomics of Early-Diverging Mushroom-Forming Fungi Provides Insights into the Origins of Lignocellulose Decay Capabilities.</title>
        <authorList>
            <person name="Nagy L.G."/>
            <person name="Riley R."/>
            <person name="Tritt A."/>
            <person name="Adam C."/>
            <person name="Daum C."/>
            <person name="Floudas D."/>
            <person name="Sun H."/>
            <person name="Yadav J.S."/>
            <person name="Pangilinan J."/>
            <person name="Larsson K.H."/>
            <person name="Matsuura K."/>
            <person name="Barry K."/>
            <person name="Labutti K."/>
            <person name="Kuo R."/>
            <person name="Ohm R.A."/>
            <person name="Bhattacharya S.S."/>
            <person name="Shirouzu T."/>
            <person name="Yoshinaga Y."/>
            <person name="Martin F.M."/>
            <person name="Grigoriev I.V."/>
            <person name="Hibbett D.S."/>
        </authorList>
    </citation>
    <scope>NUCLEOTIDE SEQUENCE [LARGE SCALE GENOMIC DNA]</scope>
    <source>
        <strain evidence="2 3">HHB9708</strain>
    </source>
</reference>
<organism evidence="2 3">
    <name type="scientific">Sistotremastrum niveocremeum HHB9708</name>
    <dbReference type="NCBI Taxonomy" id="1314777"/>
    <lineage>
        <taxon>Eukaryota</taxon>
        <taxon>Fungi</taxon>
        <taxon>Dikarya</taxon>
        <taxon>Basidiomycota</taxon>
        <taxon>Agaricomycotina</taxon>
        <taxon>Agaricomycetes</taxon>
        <taxon>Sistotremastrales</taxon>
        <taxon>Sistotremastraceae</taxon>
        <taxon>Sertulicium</taxon>
        <taxon>Sertulicium niveocremeum</taxon>
    </lineage>
</organism>
<gene>
    <name evidence="2" type="ORF">SISNIDRAFT_492841</name>
</gene>
<keyword evidence="3" id="KW-1185">Reference proteome</keyword>
<evidence type="ECO:0000313" key="2">
    <source>
        <dbReference type="EMBL" id="KZS98607.1"/>
    </source>
</evidence>
<dbReference type="Proteomes" id="UP000076722">
    <property type="component" value="Unassembled WGS sequence"/>
</dbReference>
<feature type="domain" description="DUF7918" evidence="1">
    <location>
        <begin position="8"/>
        <end position="235"/>
    </location>
</feature>
<dbReference type="OrthoDB" id="3364132at2759"/>
<dbReference type="STRING" id="1314777.A0A165A861"/>
<dbReference type="EMBL" id="KV419395">
    <property type="protein sequence ID" value="KZS98607.1"/>
    <property type="molecule type" value="Genomic_DNA"/>
</dbReference>
<sequence length="404" mass="45997">MPKINGYEAWVEIDGEKLDAFQLEVDEDQDDNELEDDGSTKLITRLSCYIPSEAGKVFRICATIQRVPTSFLVSMLARVDGKKIFDTEFSVDEKCPEEPGRISFEEYRVDSKHKTKLMFDNITLTDDDTVSEKDDKRLAQLGTICVEIEPGIWVKRKRPRAPPKTTRLKKFSPVHEQHKIGGSHCLQIADLILDPVKLRKGCVRYDWKRLERKRMYEFTFKYGPLDWLQAKGYAPLIKRLPDAPPSPPMIIEESPRIEPLELSPVDPPRIEPSDITMAEPQPENTESSNIMGVDSIKVEPVDIKIKKEDFPEFKPIPVKKEESPEIEFIGIKTETSADVKPVLASQVDEDAGTLLNPEDALAFKLLREKMEAERRRQSRIVKPEPLIIGSLIAGQTIDLTLDDD</sequence>
<proteinExistence type="predicted"/>
<evidence type="ECO:0000313" key="3">
    <source>
        <dbReference type="Proteomes" id="UP000076722"/>
    </source>
</evidence>
<name>A0A165A861_9AGAM</name>
<dbReference type="Pfam" id="PF25534">
    <property type="entry name" value="DUF7918"/>
    <property type="match status" value="1"/>
</dbReference>
<dbReference type="InterPro" id="IPR057678">
    <property type="entry name" value="DUF7918"/>
</dbReference>
<dbReference type="PANTHER" id="PTHR36223:SF1">
    <property type="entry name" value="TRANSCRIPTION ELONGATION FACTOR EAF N-TERMINAL DOMAIN-CONTAINING PROTEIN"/>
    <property type="match status" value="1"/>
</dbReference>